<dbReference type="InterPro" id="IPR003663">
    <property type="entry name" value="Sugar/inositol_transpt"/>
</dbReference>
<dbReference type="InterPro" id="IPR020846">
    <property type="entry name" value="MFS_dom"/>
</dbReference>
<feature type="transmembrane region" description="Helical" evidence="8">
    <location>
        <begin position="186"/>
        <end position="206"/>
    </location>
</feature>
<dbReference type="OrthoDB" id="4540492at2759"/>
<feature type="transmembrane region" description="Helical" evidence="8">
    <location>
        <begin position="347"/>
        <end position="367"/>
    </location>
</feature>
<feature type="transmembrane region" description="Helical" evidence="8">
    <location>
        <begin position="447"/>
        <end position="466"/>
    </location>
</feature>
<feature type="transmembrane region" description="Helical" evidence="8">
    <location>
        <begin position="317"/>
        <end position="340"/>
    </location>
</feature>
<evidence type="ECO:0000256" key="6">
    <source>
        <dbReference type="ARBA" id="ARBA00023136"/>
    </source>
</evidence>
<reference evidence="10 11" key="1">
    <citation type="journal article" date="2012" name="New Phytol.">
        <title>Insight into trade-off between wood decay and parasitism from the genome of a fungal forest pathogen.</title>
        <authorList>
            <person name="Olson A."/>
            <person name="Aerts A."/>
            <person name="Asiegbu F."/>
            <person name="Belbahri L."/>
            <person name="Bouzid O."/>
            <person name="Broberg A."/>
            <person name="Canback B."/>
            <person name="Coutinho P.M."/>
            <person name="Cullen D."/>
            <person name="Dalman K."/>
            <person name="Deflorio G."/>
            <person name="van Diepen L.T."/>
            <person name="Dunand C."/>
            <person name="Duplessis S."/>
            <person name="Durling M."/>
            <person name="Gonthier P."/>
            <person name="Grimwood J."/>
            <person name="Fossdal C.G."/>
            <person name="Hansson D."/>
            <person name="Henrissat B."/>
            <person name="Hietala A."/>
            <person name="Himmelstrand K."/>
            <person name="Hoffmeister D."/>
            <person name="Hogberg N."/>
            <person name="James T.Y."/>
            <person name="Karlsson M."/>
            <person name="Kohler A."/>
            <person name="Kues U."/>
            <person name="Lee Y.H."/>
            <person name="Lin Y.C."/>
            <person name="Lind M."/>
            <person name="Lindquist E."/>
            <person name="Lombard V."/>
            <person name="Lucas S."/>
            <person name="Lunden K."/>
            <person name="Morin E."/>
            <person name="Murat C."/>
            <person name="Park J."/>
            <person name="Raffaello T."/>
            <person name="Rouze P."/>
            <person name="Salamov A."/>
            <person name="Schmutz J."/>
            <person name="Solheim H."/>
            <person name="Stahlberg J."/>
            <person name="Velez H."/>
            <person name="de Vries R.P."/>
            <person name="Wiebenga A."/>
            <person name="Woodward S."/>
            <person name="Yakovlev I."/>
            <person name="Garbelotto M."/>
            <person name="Martin F."/>
            <person name="Grigoriev I.V."/>
            <person name="Stenlid J."/>
        </authorList>
    </citation>
    <scope>NUCLEOTIDE SEQUENCE [LARGE SCALE GENOMIC DNA]</scope>
    <source>
        <strain evidence="10 11">TC 32-1</strain>
    </source>
</reference>
<comment type="catalytic activity">
    <reaction evidence="7">
        <text>myo-inositol(out) + H(+)(out) = myo-inositol(in) + H(+)(in)</text>
        <dbReference type="Rhea" id="RHEA:60364"/>
        <dbReference type="ChEBI" id="CHEBI:15378"/>
        <dbReference type="ChEBI" id="CHEBI:17268"/>
    </reaction>
</comment>
<evidence type="ECO:0000256" key="3">
    <source>
        <dbReference type="ARBA" id="ARBA00022448"/>
    </source>
</evidence>
<accession>W4KJZ6</accession>
<dbReference type="EMBL" id="KI925455">
    <property type="protein sequence ID" value="ETW85650.1"/>
    <property type="molecule type" value="Genomic_DNA"/>
</dbReference>
<proteinExistence type="inferred from homology"/>
<dbReference type="GO" id="GO:0015149">
    <property type="term" value="F:hexose transmembrane transporter activity"/>
    <property type="evidence" value="ECO:0007669"/>
    <property type="project" value="TreeGrafter"/>
</dbReference>
<evidence type="ECO:0000313" key="10">
    <source>
        <dbReference type="EMBL" id="ETW85650.1"/>
    </source>
</evidence>
<dbReference type="InterPro" id="IPR036259">
    <property type="entry name" value="MFS_trans_sf"/>
</dbReference>
<evidence type="ECO:0000256" key="8">
    <source>
        <dbReference type="SAM" id="Phobius"/>
    </source>
</evidence>
<dbReference type="GeneID" id="20667107"/>
<comment type="similarity">
    <text evidence="2">Belongs to the major facilitator superfamily. Sugar transporter (TC 2.A.1.1) family.</text>
</comment>
<dbReference type="GO" id="GO:0016020">
    <property type="term" value="C:membrane"/>
    <property type="evidence" value="ECO:0007669"/>
    <property type="project" value="UniProtKB-SubCell"/>
</dbReference>
<feature type="transmembrane region" description="Helical" evidence="8">
    <location>
        <begin position="284"/>
        <end position="305"/>
    </location>
</feature>
<dbReference type="HOGENOM" id="CLU_001265_30_5_1"/>
<dbReference type="PRINTS" id="PR00171">
    <property type="entry name" value="SUGRTRNSPORT"/>
</dbReference>
<evidence type="ECO:0000256" key="1">
    <source>
        <dbReference type="ARBA" id="ARBA00004141"/>
    </source>
</evidence>
<feature type="transmembrane region" description="Helical" evidence="8">
    <location>
        <begin position="156"/>
        <end position="174"/>
    </location>
</feature>
<dbReference type="PROSITE" id="PS50850">
    <property type="entry name" value="MFS"/>
    <property type="match status" value="1"/>
</dbReference>
<evidence type="ECO:0000259" key="9">
    <source>
        <dbReference type="PROSITE" id="PS50850"/>
    </source>
</evidence>
<evidence type="ECO:0000256" key="7">
    <source>
        <dbReference type="ARBA" id="ARBA00049119"/>
    </source>
</evidence>
<dbReference type="KEGG" id="hir:HETIRDRAFT_145927"/>
<dbReference type="STRING" id="747525.W4KJZ6"/>
<dbReference type="PANTHER" id="PTHR23503:SF8">
    <property type="entry name" value="FACILITATED GLUCOSE TRANSPORTER PROTEIN 1"/>
    <property type="match status" value="1"/>
</dbReference>
<dbReference type="InterPro" id="IPR045263">
    <property type="entry name" value="GLUT"/>
</dbReference>
<dbReference type="RefSeq" id="XP_009542485.1">
    <property type="nucleotide sequence ID" value="XM_009544190.1"/>
</dbReference>
<evidence type="ECO:0000256" key="2">
    <source>
        <dbReference type="ARBA" id="ARBA00010992"/>
    </source>
</evidence>
<feature type="domain" description="Major facilitator superfamily (MFS) profile" evidence="9">
    <location>
        <begin position="17"/>
        <end position="468"/>
    </location>
</feature>
<dbReference type="Gene3D" id="1.20.1250.20">
    <property type="entry name" value="MFS general substrate transporter like domains"/>
    <property type="match status" value="1"/>
</dbReference>
<feature type="transmembrane region" description="Helical" evidence="8">
    <location>
        <begin position="12"/>
        <end position="30"/>
    </location>
</feature>
<dbReference type="SUPFAM" id="SSF103473">
    <property type="entry name" value="MFS general substrate transporter"/>
    <property type="match status" value="1"/>
</dbReference>
<evidence type="ECO:0000256" key="5">
    <source>
        <dbReference type="ARBA" id="ARBA00022989"/>
    </source>
</evidence>
<feature type="transmembrane region" description="Helical" evidence="8">
    <location>
        <begin position="68"/>
        <end position="90"/>
    </location>
</feature>
<organism evidence="10 11">
    <name type="scientific">Heterobasidion irregulare (strain TC 32-1)</name>
    <dbReference type="NCBI Taxonomy" id="747525"/>
    <lineage>
        <taxon>Eukaryota</taxon>
        <taxon>Fungi</taxon>
        <taxon>Dikarya</taxon>
        <taxon>Basidiomycota</taxon>
        <taxon>Agaricomycotina</taxon>
        <taxon>Agaricomycetes</taxon>
        <taxon>Russulales</taxon>
        <taxon>Bondarzewiaceae</taxon>
        <taxon>Heterobasidion</taxon>
        <taxon>Heterobasidion annosum species complex</taxon>
    </lineage>
</organism>
<feature type="transmembrane region" description="Helical" evidence="8">
    <location>
        <begin position="127"/>
        <end position="144"/>
    </location>
</feature>
<keyword evidence="3" id="KW-0813">Transport</keyword>
<protein>
    <submittedName>
        <fullName evidence="10">Major facilitator superfamily</fullName>
    </submittedName>
</protein>
<feature type="transmembrane region" description="Helical" evidence="8">
    <location>
        <begin position="102"/>
        <end position="121"/>
    </location>
</feature>
<dbReference type="InterPro" id="IPR005828">
    <property type="entry name" value="MFS_sugar_transport-like"/>
</dbReference>
<keyword evidence="11" id="KW-1185">Reference proteome</keyword>
<sequence>MSSHLEPQSFTRFGWVVCAWVLVVSFQYGYHISTLNQIQAVLTCRGRDASIPFYYGLPSCIPMSDSTFSVVTSVFTVGGLMGSLVANLILDRYGRKGAVRASGALFALGAGLMTISASIGLLMFGRVLAGAGAGIGLCVGPIYLSELAPPRIKGSVGVLTQLAIVIGIMVTQAMGLQMATPTQWRFVLMFSSGLSVAQLLVSPLVVETPVWLKRRGELADLKAVEQRLWKYDVSDADNSAADVEDPLLEEGEEEEEDHPSLAAERTHSVSVFQLLTARQLRRPFFVASFGMLAQQLSGINAVLYYSNDILSKSLPDMGPYISLGITIVNVLMTAPPIFLIERWGRRTLLLLSSVGAVLSLILVGYGLDSSAVTLASVAIMTFVTSFATGLGPVPFVIIPEVSPSNAVAALSSVALSLNWVANFFVGLVFLPLRNILSGGDVEREGRVFYVFAAALSLSTLGLLRSYRG</sequence>
<dbReference type="InParanoid" id="W4KJZ6"/>
<dbReference type="PANTHER" id="PTHR23503">
    <property type="entry name" value="SOLUTE CARRIER FAMILY 2"/>
    <property type="match status" value="1"/>
</dbReference>
<evidence type="ECO:0000256" key="4">
    <source>
        <dbReference type="ARBA" id="ARBA00022692"/>
    </source>
</evidence>
<keyword evidence="5 8" id="KW-1133">Transmembrane helix</keyword>
<gene>
    <name evidence="10" type="ORF">HETIRDRAFT_145927</name>
</gene>
<comment type="subcellular location">
    <subcellularLocation>
        <location evidence="1">Membrane</location>
        <topology evidence="1">Multi-pass membrane protein</topology>
    </subcellularLocation>
</comment>
<dbReference type="eggNOG" id="KOG0569">
    <property type="taxonomic scope" value="Eukaryota"/>
</dbReference>
<name>W4KJZ6_HETIT</name>
<dbReference type="PROSITE" id="PS00217">
    <property type="entry name" value="SUGAR_TRANSPORT_2"/>
    <property type="match status" value="1"/>
</dbReference>
<dbReference type="InterPro" id="IPR005829">
    <property type="entry name" value="Sugar_transporter_CS"/>
</dbReference>
<feature type="transmembrane region" description="Helical" evidence="8">
    <location>
        <begin position="409"/>
        <end position="432"/>
    </location>
</feature>
<dbReference type="Proteomes" id="UP000030671">
    <property type="component" value="Unassembled WGS sequence"/>
</dbReference>
<keyword evidence="4 8" id="KW-0812">Transmembrane</keyword>
<feature type="transmembrane region" description="Helical" evidence="8">
    <location>
        <begin position="373"/>
        <end position="397"/>
    </location>
</feature>
<evidence type="ECO:0000313" key="11">
    <source>
        <dbReference type="Proteomes" id="UP000030671"/>
    </source>
</evidence>
<dbReference type="AlphaFoldDB" id="W4KJZ6"/>
<keyword evidence="6 8" id="KW-0472">Membrane</keyword>
<dbReference type="Pfam" id="PF00083">
    <property type="entry name" value="Sugar_tr"/>
    <property type="match status" value="1"/>
</dbReference>